<accession>A0A382W7E1</accession>
<evidence type="ECO:0000313" key="1">
    <source>
        <dbReference type="EMBL" id="SVD54609.1"/>
    </source>
</evidence>
<organism evidence="1">
    <name type="scientific">marine metagenome</name>
    <dbReference type="NCBI Taxonomy" id="408172"/>
    <lineage>
        <taxon>unclassified sequences</taxon>
        <taxon>metagenomes</taxon>
        <taxon>ecological metagenomes</taxon>
    </lineage>
</organism>
<proteinExistence type="predicted"/>
<sequence length="26" mass="3423">MRPLEIDEIIYYLDNRWGRKYDFRLF</sequence>
<name>A0A382W7E1_9ZZZZ</name>
<feature type="non-terminal residue" evidence="1">
    <location>
        <position position="1"/>
    </location>
</feature>
<dbReference type="AlphaFoldDB" id="A0A382W7E1"/>
<protein>
    <submittedName>
        <fullName evidence="1">Uncharacterized protein</fullName>
    </submittedName>
</protein>
<reference evidence="1" key="1">
    <citation type="submission" date="2018-05" db="EMBL/GenBank/DDBJ databases">
        <authorList>
            <person name="Lanie J.A."/>
            <person name="Ng W.-L."/>
            <person name="Kazmierczak K.M."/>
            <person name="Andrzejewski T.M."/>
            <person name="Davidsen T.M."/>
            <person name="Wayne K.J."/>
            <person name="Tettelin H."/>
            <person name="Glass J.I."/>
            <person name="Rusch D."/>
            <person name="Podicherti R."/>
            <person name="Tsui H.-C.T."/>
            <person name="Winkler M.E."/>
        </authorList>
    </citation>
    <scope>NUCLEOTIDE SEQUENCE</scope>
</reference>
<dbReference type="EMBL" id="UINC01157557">
    <property type="protein sequence ID" value="SVD54609.1"/>
    <property type="molecule type" value="Genomic_DNA"/>
</dbReference>
<feature type="non-terminal residue" evidence="1">
    <location>
        <position position="26"/>
    </location>
</feature>
<gene>
    <name evidence="1" type="ORF">METZ01_LOCUS407463</name>
</gene>